<keyword evidence="5" id="KW-0325">Glycoprotein</keyword>
<proteinExistence type="inferred from homology"/>
<reference evidence="7 8" key="1">
    <citation type="submission" date="2020-06" db="EMBL/GenBank/DDBJ databases">
        <title>Transcriptomic and genomic resources for Thalictrum thalictroides and T. hernandezii: Facilitating candidate gene discovery in an emerging model plant lineage.</title>
        <authorList>
            <person name="Arias T."/>
            <person name="Riano-Pachon D.M."/>
            <person name="Di Stilio V.S."/>
        </authorList>
    </citation>
    <scope>NUCLEOTIDE SEQUENCE [LARGE SCALE GENOMIC DNA]</scope>
    <source>
        <strain evidence="8">cv. WT478/WT964</strain>
        <tissue evidence="7">Leaves</tissue>
    </source>
</reference>
<dbReference type="GO" id="GO:0006508">
    <property type="term" value="P:proteolysis"/>
    <property type="evidence" value="ECO:0007669"/>
    <property type="project" value="UniProtKB-KW"/>
</dbReference>
<evidence type="ECO:0000256" key="3">
    <source>
        <dbReference type="ARBA" id="ARBA00022750"/>
    </source>
</evidence>
<dbReference type="PROSITE" id="PS51767">
    <property type="entry name" value="PEPTIDASE_A1"/>
    <property type="match status" value="1"/>
</dbReference>
<evidence type="ECO:0000313" key="7">
    <source>
        <dbReference type="EMBL" id="KAF5207676.1"/>
    </source>
</evidence>
<dbReference type="InterPro" id="IPR033121">
    <property type="entry name" value="PEPTIDASE_A1"/>
</dbReference>
<dbReference type="InterPro" id="IPR032861">
    <property type="entry name" value="TAXi_N"/>
</dbReference>
<keyword evidence="3" id="KW-0064">Aspartyl protease</keyword>
<gene>
    <name evidence="7" type="ORF">FRX31_002722</name>
</gene>
<dbReference type="InterPro" id="IPR051708">
    <property type="entry name" value="Plant_Aspart_Prot_A1"/>
</dbReference>
<evidence type="ECO:0000256" key="5">
    <source>
        <dbReference type="ARBA" id="ARBA00023180"/>
    </source>
</evidence>
<evidence type="ECO:0000256" key="4">
    <source>
        <dbReference type="ARBA" id="ARBA00022801"/>
    </source>
</evidence>
<accession>A0A7J6XCZ5</accession>
<comment type="similarity">
    <text evidence="1">Belongs to the peptidase A1 family.</text>
</comment>
<dbReference type="EMBL" id="JABWDY010001099">
    <property type="protein sequence ID" value="KAF5207676.1"/>
    <property type="molecule type" value="Genomic_DNA"/>
</dbReference>
<dbReference type="PANTHER" id="PTHR47967:SF128">
    <property type="entry name" value="ASPARTIC PROTEINASE CDR1-LIKE"/>
    <property type="match status" value="1"/>
</dbReference>
<organism evidence="7 8">
    <name type="scientific">Thalictrum thalictroides</name>
    <name type="common">Rue-anemone</name>
    <name type="synonym">Anemone thalictroides</name>
    <dbReference type="NCBI Taxonomy" id="46969"/>
    <lineage>
        <taxon>Eukaryota</taxon>
        <taxon>Viridiplantae</taxon>
        <taxon>Streptophyta</taxon>
        <taxon>Embryophyta</taxon>
        <taxon>Tracheophyta</taxon>
        <taxon>Spermatophyta</taxon>
        <taxon>Magnoliopsida</taxon>
        <taxon>Ranunculales</taxon>
        <taxon>Ranunculaceae</taxon>
        <taxon>Thalictroideae</taxon>
        <taxon>Thalictrum</taxon>
    </lineage>
</organism>
<evidence type="ECO:0000256" key="1">
    <source>
        <dbReference type="ARBA" id="ARBA00007447"/>
    </source>
</evidence>
<dbReference type="AlphaFoldDB" id="A0A7J6XCZ5"/>
<dbReference type="Pfam" id="PF14543">
    <property type="entry name" value="TAXi_N"/>
    <property type="match status" value="1"/>
</dbReference>
<dbReference type="Proteomes" id="UP000554482">
    <property type="component" value="Unassembled WGS sequence"/>
</dbReference>
<dbReference type="Pfam" id="PF14541">
    <property type="entry name" value="TAXi_C"/>
    <property type="match status" value="1"/>
</dbReference>
<keyword evidence="4" id="KW-0378">Hydrolase</keyword>
<dbReference type="CDD" id="cd05476">
    <property type="entry name" value="pepsin_A_like_plant"/>
    <property type="match status" value="1"/>
</dbReference>
<dbReference type="InterPro" id="IPR021109">
    <property type="entry name" value="Peptidase_aspartic_dom_sf"/>
</dbReference>
<dbReference type="SUPFAM" id="SSF50630">
    <property type="entry name" value="Acid proteases"/>
    <property type="match status" value="1"/>
</dbReference>
<name>A0A7J6XCZ5_THATH</name>
<dbReference type="PANTHER" id="PTHR47967">
    <property type="entry name" value="OS07G0603500 PROTEIN-RELATED"/>
    <property type="match status" value="1"/>
</dbReference>
<comment type="caution">
    <text evidence="7">The sequence shown here is derived from an EMBL/GenBank/DDBJ whole genome shotgun (WGS) entry which is preliminary data.</text>
</comment>
<dbReference type="OrthoDB" id="1072226at2759"/>
<sequence length="290" mass="32245">MCKDDLCSYGIRYATGQNSSGYLGRDRFTFELDNGATDSVDRIVFGCGTKQEEIKFETIPNQINGILGKGTGARSVVNQLGNHAQGRFSYCVPHRNDIHDKIYLKFGQEARFLQGQKVHTAPLVRAVVETYYVRLLDISVAGTRLLFPPGYFDIRHDGTGGCIIDSGSPSTALPQEAYIRVRTAVVRYFEKRQLPTKQKPGFDLCFQLPRADVPIPVIRFHFQNNADLVLGLGAFLRMGDAICLAFKSSGDLGRVSVIVGSFAQSDYRFLFNLATRTMSFAKELDCKTNS</sequence>
<keyword evidence="8" id="KW-1185">Reference proteome</keyword>
<evidence type="ECO:0000313" key="8">
    <source>
        <dbReference type="Proteomes" id="UP000554482"/>
    </source>
</evidence>
<protein>
    <submittedName>
        <fullName evidence="7">Aspartyl protease family protein</fullName>
    </submittedName>
</protein>
<dbReference type="GO" id="GO:0005576">
    <property type="term" value="C:extracellular region"/>
    <property type="evidence" value="ECO:0007669"/>
    <property type="project" value="TreeGrafter"/>
</dbReference>
<feature type="domain" description="Peptidase A1" evidence="6">
    <location>
        <begin position="1"/>
        <end position="281"/>
    </location>
</feature>
<evidence type="ECO:0000256" key="2">
    <source>
        <dbReference type="ARBA" id="ARBA00022670"/>
    </source>
</evidence>
<dbReference type="Gene3D" id="2.40.70.10">
    <property type="entry name" value="Acid Proteases"/>
    <property type="match status" value="2"/>
</dbReference>
<dbReference type="InterPro" id="IPR032799">
    <property type="entry name" value="TAXi_C"/>
</dbReference>
<dbReference type="GO" id="GO:0004190">
    <property type="term" value="F:aspartic-type endopeptidase activity"/>
    <property type="evidence" value="ECO:0007669"/>
    <property type="project" value="UniProtKB-KW"/>
</dbReference>
<dbReference type="InterPro" id="IPR034161">
    <property type="entry name" value="Pepsin-like_plant"/>
</dbReference>
<keyword evidence="2 7" id="KW-0645">Protease</keyword>
<evidence type="ECO:0000259" key="6">
    <source>
        <dbReference type="PROSITE" id="PS51767"/>
    </source>
</evidence>